<name>A0A6V7PKK5_ANACO</name>
<keyword evidence="4 7" id="KW-0378">Hydrolase</keyword>
<comment type="function">
    <text evidence="7">Acts in the modification of cell walls via demethylesterification of cell wall pectin.</text>
</comment>
<comment type="similarity">
    <text evidence="3">In the C-terminal section; belongs to the pectinesterase family.</text>
</comment>
<dbReference type="PANTHER" id="PTHR31707">
    <property type="entry name" value="PECTINESTERASE"/>
    <property type="match status" value="1"/>
</dbReference>
<evidence type="ECO:0000256" key="1">
    <source>
        <dbReference type="ARBA" id="ARBA00005184"/>
    </source>
</evidence>
<reference evidence="10" key="1">
    <citation type="submission" date="2020-07" db="EMBL/GenBank/DDBJ databases">
        <authorList>
            <person name="Lin J."/>
        </authorList>
    </citation>
    <scope>NUCLEOTIDE SEQUENCE</scope>
</reference>
<keyword evidence="7" id="KW-0961">Cell wall biogenesis/degradation</keyword>
<evidence type="ECO:0000259" key="9">
    <source>
        <dbReference type="Pfam" id="PF04043"/>
    </source>
</evidence>
<feature type="signal peptide" evidence="7">
    <location>
        <begin position="1"/>
        <end position="33"/>
    </location>
</feature>
<dbReference type="PROSITE" id="PS00800">
    <property type="entry name" value="PECTINESTERASE_1"/>
    <property type="match status" value="1"/>
</dbReference>
<dbReference type="EMBL" id="LR862148">
    <property type="protein sequence ID" value="CAD1831173.1"/>
    <property type="molecule type" value="Genomic_DNA"/>
</dbReference>
<feature type="domain" description="Pectinesterase catalytic" evidence="8">
    <location>
        <begin position="332"/>
        <end position="545"/>
    </location>
</feature>
<dbReference type="Pfam" id="PF04043">
    <property type="entry name" value="PMEI"/>
    <property type="match status" value="1"/>
</dbReference>
<dbReference type="SUPFAM" id="SSF51126">
    <property type="entry name" value="Pectin lyase-like"/>
    <property type="match status" value="1"/>
</dbReference>
<dbReference type="InterPro" id="IPR000070">
    <property type="entry name" value="Pectinesterase_cat"/>
</dbReference>
<comment type="pathway">
    <text evidence="1 7">Glycan metabolism; pectin degradation; 2-dehydro-3-deoxy-D-gluconate from pectin: step 1/5.</text>
</comment>
<dbReference type="InterPro" id="IPR033131">
    <property type="entry name" value="Pectinesterase_Asp_AS"/>
</dbReference>
<dbReference type="InterPro" id="IPR018040">
    <property type="entry name" value="Pectinesterase_Tyr_AS"/>
</dbReference>
<evidence type="ECO:0000256" key="7">
    <source>
        <dbReference type="RuleBase" id="RU000589"/>
    </source>
</evidence>
<organism evidence="10">
    <name type="scientific">Ananas comosus var. bracteatus</name>
    <name type="common">red pineapple</name>
    <dbReference type="NCBI Taxonomy" id="296719"/>
    <lineage>
        <taxon>Eukaryota</taxon>
        <taxon>Viridiplantae</taxon>
        <taxon>Streptophyta</taxon>
        <taxon>Embryophyta</taxon>
        <taxon>Tracheophyta</taxon>
        <taxon>Spermatophyta</taxon>
        <taxon>Magnoliopsida</taxon>
        <taxon>Liliopsida</taxon>
        <taxon>Poales</taxon>
        <taxon>Bromeliaceae</taxon>
        <taxon>Bromelioideae</taxon>
        <taxon>Ananas</taxon>
    </lineage>
</organism>
<dbReference type="Gene3D" id="1.20.140.40">
    <property type="entry name" value="Invertase/pectin methylesterase inhibitor family protein"/>
    <property type="match status" value="1"/>
</dbReference>
<evidence type="ECO:0000256" key="4">
    <source>
        <dbReference type="ARBA" id="ARBA00022801"/>
    </source>
</evidence>
<dbReference type="InterPro" id="IPR035513">
    <property type="entry name" value="Invertase/methylesterase_inhib"/>
</dbReference>
<dbReference type="GO" id="GO:0045490">
    <property type="term" value="P:pectin catabolic process"/>
    <property type="evidence" value="ECO:0007669"/>
    <property type="project" value="UniProtKB-UniRule"/>
</dbReference>
<feature type="domain" description="Pectinesterase catalytic" evidence="8">
    <location>
        <begin position="211"/>
        <end position="308"/>
    </location>
</feature>
<comment type="catalytic activity">
    <reaction evidence="7">
        <text>[(1-&gt;4)-alpha-D-galacturonosyl methyl ester](n) + n H2O = [(1-&gt;4)-alpha-D-galacturonosyl](n) + n methanol + n H(+)</text>
        <dbReference type="Rhea" id="RHEA:22380"/>
        <dbReference type="Rhea" id="RHEA-COMP:14570"/>
        <dbReference type="Rhea" id="RHEA-COMP:14573"/>
        <dbReference type="ChEBI" id="CHEBI:15377"/>
        <dbReference type="ChEBI" id="CHEBI:15378"/>
        <dbReference type="ChEBI" id="CHEBI:17790"/>
        <dbReference type="ChEBI" id="CHEBI:140522"/>
        <dbReference type="ChEBI" id="CHEBI:140523"/>
        <dbReference type="EC" id="3.1.1.11"/>
    </reaction>
</comment>
<dbReference type="Gene3D" id="2.160.20.10">
    <property type="entry name" value="Single-stranded right-handed beta-helix, Pectin lyase-like"/>
    <property type="match status" value="1"/>
</dbReference>
<dbReference type="UniPathway" id="UPA00545">
    <property type="reaction ID" value="UER00823"/>
</dbReference>
<keyword evidence="7" id="KW-0964">Secreted</keyword>
<evidence type="ECO:0000256" key="5">
    <source>
        <dbReference type="ARBA" id="ARBA00023085"/>
    </source>
</evidence>
<comment type="similarity">
    <text evidence="2">In the N-terminal section; belongs to the PMEI family.</text>
</comment>
<dbReference type="AlphaFoldDB" id="A0A6V7PKK5"/>
<dbReference type="GO" id="GO:0030599">
    <property type="term" value="F:pectinesterase activity"/>
    <property type="evidence" value="ECO:0007669"/>
    <property type="project" value="UniProtKB-UniRule"/>
</dbReference>
<evidence type="ECO:0000259" key="8">
    <source>
        <dbReference type="Pfam" id="PF01095"/>
    </source>
</evidence>
<keyword evidence="7" id="KW-0134">Cell wall</keyword>
<dbReference type="InterPro" id="IPR012334">
    <property type="entry name" value="Pectin_lyas_fold"/>
</dbReference>
<keyword evidence="7" id="KW-0732">Signal</keyword>
<dbReference type="InterPro" id="IPR006501">
    <property type="entry name" value="Pectinesterase_inhib_dom"/>
</dbReference>
<protein>
    <recommendedName>
        <fullName evidence="7">Pectinesterase</fullName>
        <ecNumber evidence="7">3.1.1.11</ecNumber>
    </recommendedName>
</protein>
<evidence type="ECO:0000256" key="6">
    <source>
        <dbReference type="PROSITE-ProRule" id="PRU10040"/>
    </source>
</evidence>
<dbReference type="GO" id="GO:0042545">
    <property type="term" value="P:cell wall modification"/>
    <property type="evidence" value="ECO:0007669"/>
    <property type="project" value="UniProtKB-UniRule"/>
</dbReference>
<keyword evidence="5 7" id="KW-0063">Aspartyl esterase</keyword>
<dbReference type="EC" id="3.1.1.11" evidence="7"/>
<dbReference type="Pfam" id="PF01095">
    <property type="entry name" value="Pectinesterase"/>
    <property type="match status" value="2"/>
</dbReference>
<gene>
    <name evidence="10" type="ORF">CB5_LOCUS14384</name>
</gene>
<sequence>MHTCMMARHRTPLFYLLLLLLPVLLHIALPASSSSSSTKDPPQVLRELEAIQEARDALLRARNWAASMGPEVEASGPLRPEAHDRRLAWADCVRLYEDSEERIGRLVMTMATGREYDASDATTWISGAMTAHATCVEGLLLQRRNTSFLPPPPPPPPPPQQQLRDVLKKALYLHVTGTQKEMHGPSDRKPTADNAGLLAARNASMSRSDADMVVAQDGSGNYKTIGEAVDALRGWRRRRGNDRVVVYVKSGTYKENVEIDRHMKNVMFIGDGIDRTVVTATATCLMVTLPSARPHLVCHGRTLICKRIRVGRAPAPPIPNGTGNEAIQDARVSGDGFWARDMTFENSAGPEKHQAVALMVASDRAAFYRCSFRGYQDTLFVHSQRQFYRECHVYGTVDFVFGNAAAVLQDCDIYVRKPMPRQSNVITAQGRDDPSQNTGISIHACRVRPAGDFTAVKGSYKSYLGRPWKEFSRTVVMKTDIDGLVHPEGWARWEGEFAIGTLYYAEYMNTGDGASTEMRVKWPGFHVLQQASDAAPFSVERFIDGKLWIPESGVPFWLGV</sequence>
<dbReference type="PROSITE" id="PS00503">
    <property type="entry name" value="PECTINESTERASE_2"/>
    <property type="match status" value="1"/>
</dbReference>
<evidence type="ECO:0000313" key="10">
    <source>
        <dbReference type="EMBL" id="CAD1831173.1"/>
    </source>
</evidence>
<dbReference type="SUPFAM" id="SSF101148">
    <property type="entry name" value="Plant invertase/pectin methylesterase inhibitor"/>
    <property type="match status" value="1"/>
</dbReference>
<evidence type="ECO:0000256" key="2">
    <source>
        <dbReference type="ARBA" id="ARBA00006027"/>
    </source>
</evidence>
<feature type="chain" id="PRO_5028525206" description="Pectinesterase" evidence="7">
    <location>
        <begin position="34"/>
        <end position="560"/>
    </location>
</feature>
<dbReference type="InterPro" id="IPR011050">
    <property type="entry name" value="Pectin_lyase_fold/virulence"/>
</dbReference>
<accession>A0A6V7PKK5</accession>
<feature type="active site" evidence="6">
    <location>
        <position position="398"/>
    </location>
</feature>
<feature type="domain" description="Pectinesterase inhibitor" evidence="9">
    <location>
        <begin position="42"/>
        <end position="139"/>
    </location>
</feature>
<proteinExistence type="inferred from homology"/>
<evidence type="ECO:0000256" key="3">
    <source>
        <dbReference type="ARBA" id="ARBA00007786"/>
    </source>
</evidence>
<comment type="subcellular location">
    <subcellularLocation>
        <location evidence="7">Secreted</location>
        <location evidence="7">Cell wall</location>
    </subcellularLocation>
</comment>
<dbReference type="GO" id="GO:0004857">
    <property type="term" value="F:enzyme inhibitor activity"/>
    <property type="evidence" value="ECO:0007669"/>
    <property type="project" value="InterPro"/>
</dbReference>